<sequence>MKTIEGTCMNKVGLTTKLFIVLFLTFVIVIGAIFIGIVNYFEPYFVGTQIKNIEEDIQRFLEESKENGRLEEKDLTNLVTDFTASNVQPLAIMRDRDVFFPRRSQIIYLESEYGITRVDLGDAIFQIQNKGTKIIKGMNLSFVGYWVEDKFMGLSIYDLTEDKLSELRASFNYKLPQITRITGKVIDYELATYESGSIYRQDMMYQMTNSGNLKPETVNKNSYVIENVDVKTGIKNYLVVIPYGDIYAFSLYSLQPVTEVIELIPQFLIYVILLTIFLLILILLLVTKLVVKPILNINNITKKISNLDFKDRLVVKSSDEIGMISSNVNKMADKLEITLRELEESNKQLKEELKLKEEFEEARKRFVADASHELKTPLGIVRAYTERLEDKYIYEDKAKYYTSIILDENRKMNKLINDLLELSKLESKMDMLQRREFNLSQEMLDLVERFYPIYEEKGTQLLVDVESDIFIYADLERINQVFTNMMSNALKYAPAGTTVYLSLKKDNQGIHCYIKNQVEDIQKIDLLRIWDRFYKADTARSRKLGGFGLGLSITKSILDLHGFDFGVQNRDNFIHFYVNIPLS</sequence>
<feature type="domain" description="Histidine kinase" evidence="16">
    <location>
        <begin position="369"/>
        <end position="583"/>
    </location>
</feature>
<dbReference type="SUPFAM" id="SSF47384">
    <property type="entry name" value="Homodimeric domain of signal transducing histidine kinase"/>
    <property type="match status" value="1"/>
</dbReference>
<evidence type="ECO:0000256" key="2">
    <source>
        <dbReference type="ARBA" id="ARBA00004651"/>
    </source>
</evidence>
<feature type="transmembrane region" description="Helical" evidence="15">
    <location>
        <begin position="19"/>
        <end position="41"/>
    </location>
</feature>
<name>A0A267MJS9_9FIRM</name>
<keyword evidence="4" id="KW-1003">Cell membrane</keyword>
<keyword evidence="14" id="KW-0175">Coiled coil</keyword>
<evidence type="ECO:0000256" key="4">
    <source>
        <dbReference type="ARBA" id="ARBA00022475"/>
    </source>
</evidence>
<dbReference type="SMART" id="SM00387">
    <property type="entry name" value="HATPase_c"/>
    <property type="match status" value="1"/>
</dbReference>
<gene>
    <name evidence="18" type="ORF">CCE28_12735</name>
</gene>
<keyword evidence="8" id="KW-0547">Nucleotide-binding</keyword>
<evidence type="ECO:0000256" key="5">
    <source>
        <dbReference type="ARBA" id="ARBA00022553"/>
    </source>
</evidence>
<keyword evidence="9" id="KW-0418">Kinase</keyword>
<evidence type="ECO:0000256" key="9">
    <source>
        <dbReference type="ARBA" id="ARBA00022777"/>
    </source>
</evidence>
<dbReference type="OrthoDB" id="9762826at2"/>
<evidence type="ECO:0000313" key="18">
    <source>
        <dbReference type="EMBL" id="PAB59043.1"/>
    </source>
</evidence>
<comment type="catalytic activity">
    <reaction evidence="1">
        <text>ATP + protein L-histidine = ADP + protein N-phospho-L-histidine.</text>
        <dbReference type="EC" id="2.7.13.3"/>
    </reaction>
</comment>
<dbReference type="Pfam" id="PF02518">
    <property type="entry name" value="HATPase_c"/>
    <property type="match status" value="1"/>
</dbReference>
<keyword evidence="19" id="KW-1185">Reference proteome</keyword>
<feature type="coiled-coil region" evidence="14">
    <location>
        <begin position="415"/>
        <end position="442"/>
    </location>
</feature>
<evidence type="ECO:0000256" key="1">
    <source>
        <dbReference type="ARBA" id="ARBA00000085"/>
    </source>
</evidence>
<evidence type="ECO:0000256" key="13">
    <source>
        <dbReference type="ARBA" id="ARBA00023136"/>
    </source>
</evidence>
<evidence type="ECO:0000256" key="11">
    <source>
        <dbReference type="ARBA" id="ARBA00022989"/>
    </source>
</evidence>
<evidence type="ECO:0000256" key="10">
    <source>
        <dbReference type="ARBA" id="ARBA00022840"/>
    </source>
</evidence>
<dbReference type="PROSITE" id="PS50885">
    <property type="entry name" value="HAMP"/>
    <property type="match status" value="1"/>
</dbReference>
<feature type="transmembrane region" description="Helical" evidence="15">
    <location>
        <begin position="267"/>
        <end position="286"/>
    </location>
</feature>
<keyword evidence="7 15" id="KW-0812">Transmembrane</keyword>
<accession>A0A267MJS9</accession>
<dbReference type="InterPro" id="IPR050398">
    <property type="entry name" value="HssS/ArlS-like"/>
</dbReference>
<keyword evidence="6" id="KW-0808">Transferase</keyword>
<dbReference type="FunFam" id="1.10.287.130:FF:000001">
    <property type="entry name" value="Two-component sensor histidine kinase"/>
    <property type="match status" value="1"/>
</dbReference>
<dbReference type="InterPro" id="IPR036890">
    <property type="entry name" value="HATPase_C_sf"/>
</dbReference>
<dbReference type="InterPro" id="IPR003661">
    <property type="entry name" value="HisK_dim/P_dom"/>
</dbReference>
<evidence type="ECO:0000259" key="17">
    <source>
        <dbReference type="PROSITE" id="PS50885"/>
    </source>
</evidence>
<dbReference type="SMART" id="SM00388">
    <property type="entry name" value="HisKA"/>
    <property type="match status" value="1"/>
</dbReference>
<feature type="domain" description="HAMP" evidence="17">
    <location>
        <begin position="288"/>
        <end position="340"/>
    </location>
</feature>
<dbReference type="CDD" id="cd06225">
    <property type="entry name" value="HAMP"/>
    <property type="match status" value="1"/>
</dbReference>
<evidence type="ECO:0000313" key="19">
    <source>
        <dbReference type="Proteomes" id="UP000216024"/>
    </source>
</evidence>
<evidence type="ECO:0000256" key="15">
    <source>
        <dbReference type="SAM" id="Phobius"/>
    </source>
</evidence>
<evidence type="ECO:0000259" key="16">
    <source>
        <dbReference type="PROSITE" id="PS50109"/>
    </source>
</evidence>
<evidence type="ECO:0000256" key="12">
    <source>
        <dbReference type="ARBA" id="ARBA00023012"/>
    </source>
</evidence>
<dbReference type="PANTHER" id="PTHR45528">
    <property type="entry name" value="SENSOR HISTIDINE KINASE CPXA"/>
    <property type="match status" value="1"/>
</dbReference>
<dbReference type="Pfam" id="PF00672">
    <property type="entry name" value="HAMP"/>
    <property type="match status" value="1"/>
</dbReference>
<evidence type="ECO:0000256" key="7">
    <source>
        <dbReference type="ARBA" id="ARBA00022692"/>
    </source>
</evidence>
<evidence type="ECO:0000256" key="3">
    <source>
        <dbReference type="ARBA" id="ARBA00012438"/>
    </source>
</evidence>
<reference evidence="18 19" key="1">
    <citation type="submission" date="2017-06" db="EMBL/GenBank/DDBJ databases">
        <title>Draft genome sequence of anaerobic fermentative bacterium Anaeromicrobium sediminis DY2726D isolated from West Pacific Ocean sediments.</title>
        <authorList>
            <person name="Zeng X."/>
        </authorList>
    </citation>
    <scope>NUCLEOTIDE SEQUENCE [LARGE SCALE GENOMIC DNA]</scope>
    <source>
        <strain evidence="18 19">DY2726D</strain>
    </source>
</reference>
<dbReference type="InterPro" id="IPR036097">
    <property type="entry name" value="HisK_dim/P_sf"/>
</dbReference>
<dbReference type="SMART" id="SM00304">
    <property type="entry name" value="HAMP"/>
    <property type="match status" value="1"/>
</dbReference>
<evidence type="ECO:0000256" key="14">
    <source>
        <dbReference type="SAM" id="Coils"/>
    </source>
</evidence>
<dbReference type="InterPro" id="IPR003594">
    <property type="entry name" value="HATPase_dom"/>
</dbReference>
<evidence type="ECO:0000256" key="8">
    <source>
        <dbReference type="ARBA" id="ARBA00022741"/>
    </source>
</evidence>
<dbReference type="InterPro" id="IPR003660">
    <property type="entry name" value="HAMP_dom"/>
</dbReference>
<dbReference type="InterPro" id="IPR005467">
    <property type="entry name" value="His_kinase_dom"/>
</dbReference>
<keyword evidence="11 15" id="KW-1133">Transmembrane helix</keyword>
<dbReference type="GO" id="GO:0000155">
    <property type="term" value="F:phosphorelay sensor kinase activity"/>
    <property type="evidence" value="ECO:0007669"/>
    <property type="project" value="InterPro"/>
</dbReference>
<evidence type="ECO:0000256" key="6">
    <source>
        <dbReference type="ARBA" id="ARBA00022679"/>
    </source>
</evidence>
<dbReference type="Gene3D" id="6.10.340.10">
    <property type="match status" value="1"/>
</dbReference>
<keyword evidence="10" id="KW-0067">ATP-binding</keyword>
<dbReference type="EC" id="2.7.13.3" evidence="3"/>
<dbReference type="Pfam" id="PF00512">
    <property type="entry name" value="HisKA"/>
    <property type="match status" value="1"/>
</dbReference>
<dbReference type="Proteomes" id="UP000216024">
    <property type="component" value="Unassembled WGS sequence"/>
</dbReference>
<comment type="caution">
    <text evidence="18">The sequence shown here is derived from an EMBL/GenBank/DDBJ whole genome shotgun (WGS) entry which is preliminary data.</text>
</comment>
<keyword evidence="13 15" id="KW-0472">Membrane</keyword>
<keyword evidence="5" id="KW-0597">Phosphoprotein</keyword>
<keyword evidence="12" id="KW-0902">Two-component regulatory system</keyword>
<dbReference type="PROSITE" id="PS50109">
    <property type="entry name" value="HIS_KIN"/>
    <property type="match status" value="1"/>
</dbReference>
<dbReference type="Gene3D" id="3.30.565.10">
    <property type="entry name" value="Histidine kinase-like ATPase, C-terminal domain"/>
    <property type="match status" value="1"/>
</dbReference>
<dbReference type="Gene3D" id="1.10.287.130">
    <property type="match status" value="1"/>
</dbReference>
<dbReference type="GO" id="GO:0005524">
    <property type="term" value="F:ATP binding"/>
    <property type="evidence" value="ECO:0007669"/>
    <property type="project" value="UniProtKB-KW"/>
</dbReference>
<dbReference type="GO" id="GO:0005886">
    <property type="term" value="C:plasma membrane"/>
    <property type="evidence" value="ECO:0007669"/>
    <property type="project" value="UniProtKB-SubCell"/>
</dbReference>
<dbReference type="PANTHER" id="PTHR45528:SF1">
    <property type="entry name" value="SENSOR HISTIDINE KINASE CPXA"/>
    <property type="match status" value="1"/>
</dbReference>
<dbReference type="AlphaFoldDB" id="A0A267MJS9"/>
<dbReference type="EMBL" id="NIBG01000010">
    <property type="protein sequence ID" value="PAB59043.1"/>
    <property type="molecule type" value="Genomic_DNA"/>
</dbReference>
<organism evidence="18 19">
    <name type="scientific">Anaeromicrobium sediminis</name>
    <dbReference type="NCBI Taxonomy" id="1478221"/>
    <lineage>
        <taxon>Bacteria</taxon>
        <taxon>Bacillati</taxon>
        <taxon>Bacillota</taxon>
        <taxon>Clostridia</taxon>
        <taxon>Peptostreptococcales</taxon>
        <taxon>Thermotaleaceae</taxon>
        <taxon>Anaeromicrobium</taxon>
    </lineage>
</organism>
<comment type="subcellular location">
    <subcellularLocation>
        <location evidence="2">Cell membrane</location>
        <topology evidence="2">Multi-pass membrane protein</topology>
    </subcellularLocation>
</comment>
<dbReference type="SUPFAM" id="SSF55874">
    <property type="entry name" value="ATPase domain of HSP90 chaperone/DNA topoisomerase II/histidine kinase"/>
    <property type="match status" value="1"/>
</dbReference>
<protein>
    <recommendedName>
        <fullName evidence="3">histidine kinase</fullName>
        <ecNumber evidence="3">2.7.13.3</ecNumber>
    </recommendedName>
</protein>
<proteinExistence type="predicted"/>
<dbReference type="CDD" id="cd00082">
    <property type="entry name" value="HisKA"/>
    <property type="match status" value="1"/>
</dbReference>
<dbReference type="SUPFAM" id="SSF158472">
    <property type="entry name" value="HAMP domain-like"/>
    <property type="match status" value="1"/>
</dbReference>
<feature type="coiled-coil region" evidence="14">
    <location>
        <begin position="325"/>
        <end position="362"/>
    </location>
</feature>